<reference evidence="1 2" key="1">
    <citation type="submission" date="2021-01" db="EMBL/GenBank/DDBJ databases">
        <title>Sequencing the genomes of 1000 actinobacteria strains.</title>
        <authorList>
            <person name="Klenk H.-P."/>
        </authorList>
    </citation>
    <scope>NUCLEOTIDE SEQUENCE [LARGE SCALE GENOMIC DNA]</scope>
    <source>
        <strain evidence="1 2">DSM 18662</strain>
    </source>
</reference>
<evidence type="ECO:0000313" key="1">
    <source>
        <dbReference type="EMBL" id="MBM7800568.1"/>
    </source>
</evidence>
<evidence type="ECO:0008006" key="3">
    <source>
        <dbReference type="Google" id="ProtNLM"/>
    </source>
</evidence>
<dbReference type="EMBL" id="JAFBCF010000001">
    <property type="protein sequence ID" value="MBM7800568.1"/>
    <property type="molecule type" value="Genomic_DNA"/>
</dbReference>
<keyword evidence="2" id="KW-1185">Reference proteome</keyword>
<dbReference type="RefSeq" id="WP_204919921.1">
    <property type="nucleotide sequence ID" value="NZ_BAAAQP010000003.1"/>
</dbReference>
<dbReference type="Pfam" id="PF12028">
    <property type="entry name" value="DUF3515"/>
    <property type="match status" value="1"/>
</dbReference>
<organism evidence="1 2">
    <name type="scientific">Microlunatus panaciterrae</name>
    <dbReference type="NCBI Taxonomy" id="400768"/>
    <lineage>
        <taxon>Bacteria</taxon>
        <taxon>Bacillati</taxon>
        <taxon>Actinomycetota</taxon>
        <taxon>Actinomycetes</taxon>
        <taxon>Propionibacteriales</taxon>
        <taxon>Propionibacteriaceae</taxon>
        <taxon>Microlunatus</taxon>
    </lineage>
</organism>
<dbReference type="Proteomes" id="UP000704762">
    <property type="component" value="Unassembled WGS sequence"/>
</dbReference>
<protein>
    <recommendedName>
        <fullName evidence="3">DUF3515 domain-containing protein</fullName>
    </recommendedName>
</protein>
<gene>
    <name evidence="1" type="ORF">JOE57_003489</name>
</gene>
<name>A0ABS2RPH5_9ACTN</name>
<dbReference type="InterPro" id="IPR021903">
    <property type="entry name" value="DUF3515"/>
</dbReference>
<evidence type="ECO:0000313" key="2">
    <source>
        <dbReference type="Proteomes" id="UP000704762"/>
    </source>
</evidence>
<proteinExistence type="predicted"/>
<comment type="caution">
    <text evidence="1">The sequence shown here is derived from an EMBL/GenBank/DDBJ whole genome shotgun (WGS) entry which is preliminary data.</text>
</comment>
<accession>A0ABS2RPH5</accession>
<sequence length="142" mass="14554">MPAFALVLAGCAGPVKVDEPDPSAQVRRICAGLVADLPGQVLDASRRETNPGVLSAAWGDPPIVLRCGVPQPAAMTQASQCFEVNGVGWLAEEGKGGFLFTTIGRPALVELGVPDAYAPEANALVDVAAAIQAHDPVQQPCA</sequence>